<reference evidence="3 4" key="1">
    <citation type="submission" date="2019-07" db="EMBL/GenBank/DDBJ databases">
        <authorList>
            <person name="Kim J."/>
        </authorList>
    </citation>
    <scope>NUCLEOTIDE SEQUENCE [LARGE SCALE GENOMIC DNA]</scope>
    <source>
        <strain evidence="3 4">JC52</strain>
    </source>
</reference>
<comment type="caution">
    <text evidence="3">The sequence shown here is derived from an EMBL/GenBank/DDBJ whole genome shotgun (WGS) entry which is preliminary data.</text>
</comment>
<feature type="domain" description="Heparinase II/III-like C-terminal" evidence="2">
    <location>
        <begin position="410"/>
        <end position="483"/>
    </location>
</feature>
<name>A0A559KIS3_9BACL</name>
<dbReference type="Gene3D" id="1.50.10.100">
    <property type="entry name" value="Chondroitin AC/alginate lyase"/>
    <property type="match status" value="1"/>
</dbReference>
<keyword evidence="4" id="KW-1185">Reference proteome</keyword>
<dbReference type="RefSeq" id="WP_144842606.1">
    <property type="nucleotide sequence ID" value="NZ_VNJI01000001.1"/>
</dbReference>
<dbReference type="InterPro" id="IPR008929">
    <property type="entry name" value="Chondroitin_lyas"/>
</dbReference>
<dbReference type="OrthoDB" id="9793856at2"/>
<proteinExistence type="predicted"/>
<evidence type="ECO:0000259" key="2">
    <source>
        <dbReference type="Pfam" id="PF07940"/>
    </source>
</evidence>
<sequence>MFTERYVNDELQEWLIPKESFKPYPAIEDREPWDSLPESTRHRWISAGEQYLGYSWPTLPAVLYMDFVRNGNRTRYQDIYFNRREALAKLVIAECMENSGRFVDEIINGVWSICEESYWVVPAHKSISLKSAGDPLPDVSDQVIDLFAAETGALLAWTHYLLGSRLERESRIVTDRIRLEMKRRILDPFLERDDFWWMGLGDRKNVNNWNPWIHSNCITAFLLMEEDAHRRVQGIQKSLHSLDSFMNIHHSDGGCDEGPGYWGRAGASLFDCLEMLYMASDGRINVYGEPLVKEIGRYIYRAHISGNNYVNFADGDAKLSIEADVVYRFGLRIDDPRMAALGASAFESGRGGKPKRLSLLRAIPALFNERELALAAQKSEPPFVRDVWMDGIEVMTAREREGSDRGLFLAAKGGHNHESHNHNDVGHFIVYADGKPFLIDIGVEEYTSKTFSPRRYEIWTMQSVYHNLPTVEGVHQQAGRPFAASDVKYHCGDELAGLTLDISKAYPLEAGIEQWKRSYMLHRSADDHFIEIVENFKLRHESKDIMLSLMTVCSPQLGGGGFITLQNAEGDKLQLEYDDSVLEAASERIEVEDHRLRQVWGDELFRIVLKAKAPASEGTWTTRIRQL</sequence>
<dbReference type="GO" id="GO:0016829">
    <property type="term" value="F:lyase activity"/>
    <property type="evidence" value="ECO:0007669"/>
    <property type="project" value="InterPro"/>
</dbReference>
<dbReference type="EMBL" id="VNJI01000001">
    <property type="protein sequence ID" value="TVY12021.1"/>
    <property type="molecule type" value="Genomic_DNA"/>
</dbReference>
<evidence type="ECO:0000313" key="4">
    <source>
        <dbReference type="Proteomes" id="UP000317036"/>
    </source>
</evidence>
<dbReference type="Proteomes" id="UP000317036">
    <property type="component" value="Unassembled WGS sequence"/>
</dbReference>
<dbReference type="InterPro" id="IPR012480">
    <property type="entry name" value="Hepar_II_III_C"/>
</dbReference>
<dbReference type="Pfam" id="PF07940">
    <property type="entry name" value="Hepar_II_III_C"/>
    <property type="match status" value="1"/>
</dbReference>
<gene>
    <name evidence="3" type="ORF">FPZ49_01745</name>
</gene>
<organism evidence="3 4">
    <name type="scientific">Paenibacillus cremeus</name>
    <dbReference type="NCBI Taxonomy" id="2163881"/>
    <lineage>
        <taxon>Bacteria</taxon>
        <taxon>Bacillati</taxon>
        <taxon>Bacillota</taxon>
        <taxon>Bacilli</taxon>
        <taxon>Bacillales</taxon>
        <taxon>Paenibacillaceae</taxon>
        <taxon>Paenibacillus</taxon>
    </lineage>
</organism>
<accession>A0A559KIS3</accession>
<dbReference type="Gene3D" id="2.70.98.70">
    <property type="match status" value="1"/>
</dbReference>
<evidence type="ECO:0000256" key="1">
    <source>
        <dbReference type="ARBA" id="ARBA00004196"/>
    </source>
</evidence>
<dbReference type="AlphaFoldDB" id="A0A559KIS3"/>
<dbReference type="GO" id="GO:0030313">
    <property type="term" value="C:cell envelope"/>
    <property type="evidence" value="ECO:0007669"/>
    <property type="project" value="UniProtKB-SubCell"/>
</dbReference>
<evidence type="ECO:0000313" key="3">
    <source>
        <dbReference type="EMBL" id="TVY12021.1"/>
    </source>
</evidence>
<protein>
    <submittedName>
        <fullName evidence="3">Heparinase</fullName>
    </submittedName>
</protein>
<comment type="subcellular location">
    <subcellularLocation>
        <location evidence="1">Cell envelope</location>
    </subcellularLocation>
</comment>